<dbReference type="GO" id="GO:0005776">
    <property type="term" value="C:autophagosome"/>
    <property type="evidence" value="ECO:0007669"/>
    <property type="project" value="UniProtKB-SubCell"/>
</dbReference>
<feature type="domain" description="BEACH" evidence="6">
    <location>
        <begin position="308"/>
        <end position="584"/>
    </location>
</feature>
<name>A0AAV7UDL9_PLEWA</name>
<reference evidence="7" key="1">
    <citation type="journal article" date="2022" name="bioRxiv">
        <title>Sequencing and chromosome-scale assembly of the giantPleurodeles waltlgenome.</title>
        <authorList>
            <person name="Brown T."/>
            <person name="Elewa A."/>
            <person name="Iarovenko S."/>
            <person name="Subramanian E."/>
            <person name="Araus A.J."/>
            <person name="Petzold A."/>
            <person name="Susuki M."/>
            <person name="Suzuki K.-i.T."/>
            <person name="Hayashi T."/>
            <person name="Toyoda A."/>
            <person name="Oliveira C."/>
            <person name="Osipova E."/>
            <person name="Leigh N.D."/>
            <person name="Simon A."/>
            <person name="Yun M.H."/>
        </authorList>
    </citation>
    <scope>NUCLEOTIDE SEQUENCE</scope>
    <source>
        <strain evidence="7">20211129_DDA</strain>
        <tissue evidence="7">Liver</tissue>
    </source>
</reference>
<dbReference type="SUPFAM" id="SSF56112">
    <property type="entry name" value="Protein kinase-like (PK-like)"/>
    <property type="match status" value="1"/>
</dbReference>
<dbReference type="PROSITE" id="PS50294">
    <property type="entry name" value="WD_REPEATS_REGION"/>
    <property type="match status" value="1"/>
</dbReference>
<dbReference type="Pfam" id="PF00400">
    <property type="entry name" value="WD40"/>
    <property type="match status" value="1"/>
</dbReference>
<dbReference type="InterPro" id="IPR036372">
    <property type="entry name" value="BEACH_dom_sf"/>
</dbReference>
<dbReference type="PROSITE" id="PS50197">
    <property type="entry name" value="BEACH"/>
    <property type="match status" value="1"/>
</dbReference>
<dbReference type="SMART" id="SM01026">
    <property type="entry name" value="Beach"/>
    <property type="match status" value="1"/>
</dbReference>
<dbReference type="PROSITE" id="PS50082">
    <property type="entry name" value="WD_REPEATS_2"/>
    <property type="match status" value="1"/>
</dbReference>
<evidence type="ECO:0000256" key="4">
    <source>
        <dbReference type="PROSITE-ProRule" id="PRU00221"/>
    </source>
</evidence>
<dbReference type="FunFam" id="1.10.1540.10:FF:000003">
    <property type="entry name" value="WD repeat-containing protein 81 isoform X1"/>
    <property type="match status" value="1"/>
</dbReference>
<gene>
    <name evidence="7" type="ORF">NDU88_003197</name>
</gene>
<evidence type="ECO:0000256" key="3">
    <source>
        <dbReference type="ARBA" id="ARBA00022737"/>
    </source>
</evidence>
<dbReference type="Gene3D" id="2.130.10.10">
    <property type="entry name" value="YVTN repeat-like/Quinoprotein amine dehydrogenase"/>
    <property type="match status" value="2"/>
</dbReference>
<feature type="region of interest" description="Disordered" evidence="5">
    <location>
        <begin position="1079"/>
        <end position="1130"/>
    </location>
</feature>
<dbReference type="SUPFAM" id="SSF81837">
    <property type="entry name" value="BEACH domain"/>
    <property type="match status" value="1"/>
</dbReference>
<evidence type="ECO:0000313" key="8">
    <source>
        <dbReference type="Proteomes" id="UP001066276"/>
    </source>
</evidence>
<dbReference type="SUPFAM" id="SSF50978">
    <property type="entry name" value="WD40 repeat-like"/>
    <property type="match status" value="1"/>
</dbReference>
<accession>A0AAV7UDL9</accession>
<dbReference type="Gene3D" id="1.10.1540.10">
    <property type="entry name" value="BEACH domain"/>
    <property type="match status" value="1"/>
</dbReference>
<evidence type="ECO:0000313" key="7">
    <source>
        <dbReference type="EMBL" id="KAJ1186416.1"/>
    </source>
</evidence>
<feature type="compositionally biased region" description="Polar residues" evidence="5">
    <location>
        <begin position="1527"/>
        <end position="1541"/>
    </location>
</feature>
<dbReference type="EMBL" id="JANPWB010000005">
    <property type="protein sequence ID" value="KAJ1186416.1"/>
    <property type="molecule type" value="Genomic_DNA"/>
</dbReference>
<dbReference type="CDD" id="cd06071">
    <property type="entry name" value="Beach"/>
    <property type="match status" value="1"/>
</dbReference>
<dbReference type="PANTHER" id="PTHR44662:SF1">
    <property type="entry name" value="WD REPEAT-CONTAINING PROTEIN 81"/>
    <property type="match status" value="1"/>
</dbReference>
<evidence type="ECO:0000256" key="2">
    <source>
        <dbReference type="ARBA" id="ARBA00022574"/>
    </source>
</evidence>
<dbReference type="GO" id="GO:0005739">
    <property type="term" value="C:mitochondrion"/>
    <property type="evidence" value="ECO:0007669"/>
    <property type="project" value="TreeGrafter"/>
</dbReference>
<keyword evidence="2 4" id="KW-0853">WD repeat</keyword>
<keyword evidence="8" id="KW-1185">Reference proteome</keyword>
<dbReference type="PANTHER" id="PTHR44662">
    <property type="entry name" value="WD REPEAT-CONTAINING PROTEIN 81"/>
    <property type="match status" value="1"/>
</dbReference>
<dbReference type="InterPro" id="IPR052651">
    <property type="entry name" value="WDR81"/>
</dbReference>
<evidence type="ECO:0000256" key="1">
    <source>
        <dbReference type="ARBA" id="ARBA00004419"/>
    </source>
</evidence>
<dbReference type="Pfam" id="PF02138">
    <property type="entry name" value="Beach"/>
    <property type="match status" value="1"/>
</dbReference>
<protein>
    <recommendedName>
        <fullName evidence="6">BEACH domain-containing protein</fullName>
    </recommendedName>
</protein>
<organism evidence="7 8">
    <name type="scientific">Pleurodeles waltl</name>
    <name type="common">Iberian ribbed newt</name>
    <dbReference type="NCBI Taxonomy" id="8319"/>
    <lineage>
        <taxon>Eukaryota</taxon>
        <taxon>Metazoa</taxon>
        <taxon>Chordata</taxon>
        <taxon>Craniata</taxon>
        <taxon>Vertebrata</taxon>
        <taxon>Euteleostomi</taxon>
        <taxon>Amphibia</taxon>
        <taxon>Batrachia</taxon>
        <taxon>Caudata</taxon>
        <taxon>Salamandroidea</taxon>
        <taxon>Salamandridae</taxon>
        <taxon>Pleurodelinae</taxon>
        <taxon>Pleurodeles</taxon>
    </lineage>
</organism>
<dbReference type="InterPro" id="IPR036322">
    <property type="entry name" value="WD40_repeat_dom_sf"/>
</dbReference>
<evidence type="ECO:0000259" key="6">
    <source>
        <dbReference type="PROSITE" id="PS50197"/>
    </source>
</evidence>
<dbReference type="SMART" id="SM00320">
    <property type="entry name" value="WD40"/>
    <property type="match status" value="7"/>
</dbReference>
<comment type="subcellular location">
    <subcellularLocation>
        <location evidence="1">Cytoplasmic vesicle</location>
        <location evidence="1">Autophagosome</location>
    </subcellularLocation>
</comment>
<feature type="region of interest" description="Disordered" evidence="5">
    <location>
        <begin position="1524"/>
        <end position="1544"/>
    </location>
</feature>
<dbReference type="InterPro" id="IPR011009">
    <property type="entry name" value="Kinase-like_dom_sf"/>
</dbReference>
<dbReference type="GO" id="GO:0035973">
    <property type="term" value="P:aggrephagy"/>
    <property type="evidence" value="ECO:0007669"/>
    <property type="project" value="TreeGrafter"/>
</dbReference>
<dbReference type="InterPro" id="IPR001680">
    <property type="entry name" value="WD40_rpt"/>
</dbReference>
<sequence length="1897" mass="211835">MEWLVNNVANELNIDPRQLAIAAERTHVTAFVPLKWVLSLKERKVLPSVCPRPEGLSDVELQTFLNRSVVKLPAGWTRVDIYGLRKAQLSYPLTGHEGWQDESTVGSGTFVGFMQNVASQNYKNLWEKAHRKYVQPYQGTVVRSKAQALDVLRRALQKVYGLHFIPMDKEAACLSPAKDTVPIARGVPSCPNILRADALLESTHMLYVIQPYVQYSLYDIVTFSPAKLANSHAKILFVIFHVLQAMKTFHAAGLACGSLSLRNVAVDEKLCSQLRVNLNEFERLSVVEDMIQEKEAADGGHNTGKKRMCITCQEELGSLVVGWVHGQVSNFDYLMELNRLAGRRMGDPNYHPVLPWVVDFTTKHGRFRDLRKSKFRLTKGDKQLEFTYEMTEQAFAAGGTGAEQPHVPHHISDVLSDITYFVYKARRTPKSVLCCHVRSQWEPHEYPASMERMQSWTPDECIPEFYTDPTIFRSIHPDMPDLDIPAWCSSFEEFINVHRALLESKEVSRDLHHWIDLTFGYKLAGKEAIKEKNVCLHLVDNHTHLVSCGVVQVFQQPHPKRLLEPGQIPSEAPSITRTIIQSMREMTLREDTRDYLSGTVNGLVLEATACETIWASDKINITDEDLEQGMEALESIPSAGRTGDQLVRQVSSQASNVPSLTADARALGTRVNHRNKAGVWDQLEWGEQRLLLPEAFNPTQALEELEMLDNFLVKGLHGGIKELTRPQPEHHQSLLDYFQRDMQALGVMIAEVIFASRMRTMQPQATLLHRFLTARKLCRYHVKEIPAPLLHILEILLELRIPEKVLLKDIPASSRVSLFEYKLISKGLPPPCPAQLLSPFCSVIPFPAYFLSLHKFISIYQSRRAEDERQGRELVFLLWQQLLDIIDEITPEGLEIILPFILSLMSEENTAVYAAWYLFEPIAKALGPRNANKYLLKPLIGAYENPCYVHGRFYLYTDCFVAQLIVRLGLQPFLSNLLPHILQILVGIESLKEESTSLAGGAEDEEGGVSSPVTCSFGEERSDGDLNSSGLELLDYTSGVSFHDQADLTENEDFQNGLYMEESLQESLSLGRLSDQSSASEISLGEEKLADGDSLKEKTSLKSDSSQELKQSEESEEEEETDSAAVPTEPKLSLSIDANTKAILISEEVEPKEQVEPELNGQSDEKDHQILLDTACKMVRWLSAKLGPTVTSKSISRNLLRLHTSCYAGQLRQQFIPRGDESDSFNSGNIYQKRPVFGDQVSKPVMDCLMYVAHLYGEPVLTYQFLPYISYLVSPSSGSRLNSRKEAGLLAAVILTHNIIIYLSDSTLMDILPKINQDILLPVLNVLTSPVIGFPSGVQARIALCVKSSTLIALICLRIGGEMVQLHLSETLRTFFRSFTLLQQVQEQGIKARAVGYSEPTLVEVKSVDEGVLLVDLAVLEELEKVYNMEMAHATYIPFSCLIGEPGIRRIVPNHELVKRLSDMYGVAVCPQSKDTIKQEPMLQSGALDQEVKSNIPTLGLEEERQSGTFGSVLVGNRIQVPKDVPTQGTKLGSRSSNSDDFSPHFCARDENTLKQDLPRGAHMLCGNWLAYWQYEIGVSQQESHFSFHQIKLQSFLGHSGAIKCVAPLGGEDFFLSGSKDRTVRLWPLYNYGDGTSEMEPRLTYAEHKKSVFFVGQLEAVQHVVSCDGVVHTWDQVTGKTLRTDEAVDSRHPITAVATMPPPHSSMAVAGTDSVIRFIDYRKPGLQHEFKLASNASAGPIRYLAVSPNGRSMVAGYSSGFIVILDVRTGLIQRGWPAHEGDILQMKVADGNILVSSSTDHSLTVWKDPEQKPKPLHLYKCTSDPIHAFDLYGSEIVTGTVANKIGIYSLLSPSVLPTSTTKLSSENFRGALTTLSVLPTKRLLLLGSDNGIVRLLA</sequence>
<evidence type="ECO:0000256" key="5">
    <source>
        <dbReference type="SAM" id="MobiDB-lite"/>
    </source>
</evidence>
<proteinExistence type="predicted"/>
<comment type="caution">
    <text evidence="7">The sequence shown here is derived from an EMBL/GenBank/DDBJ whole genome shotgun (WGS) entry which is preliminary data.</text>
</comment>
<dbReference type="InterPro" id="IPR000409">
    <property type="entry name" value="BEACH_dom"/>
</dbReference>
<feature type="region of interest" description="Disordered" evidence="5">
    <location>
        <begin position="997"/>
        <end position="1029"/>
    </location>
</feature>
<dbReference type="GO" id="GO:0035014">
    <property type="term" value="F:phosphatidylinositol 3-kinase regulator activity"/>
    <property type="evidence" value="ECO:0007669"/>
    <property type="project" value="TreeGrafter"/>
</dbReference>
<feature type="repeat" description="WD" evidence="4">
    <location>
        <begin position="1596"/>
        <end position="1627"/>
    </location>
</feature>
<feature type="compositionally biased region" description="Basic and acidic residues" evidence="5">
    <location>
        <begin position="1085"/>
        <end position="1113"/>
    </location>
</feature>
<dbReference type="InterPro" id="IPR015943">
    <property type="entry name" value="WD40/YVTN_repeat-like_dom_sf"/>
</dbReference>
<keyword evidence="3" id="KW-0677">Repeat</keyword>
<dbReference type="Proteomes" id="UP001066276">
    <property type="component" value="Chromosome 3_1"/>
</dbReference>